<accession>A0ABW4JR05</accession>
<dbReference type="Pfam" id="PF03466">
    <property type="entry name" value="LysR_substrate"/>
    <property type="match status" value="1"/>
</dbReference>
<dbReference type="InterPro" id="IPR000847">
    <property type="entry name" value="LysR_HTH_N"/>
</dbReference>
<comment type="caution">
    <text evidence="6">The sequence shown here is derived from an EMBL/GenBank/DDBJ whole genome shotgun (WGS) entry which is preliminary data.</text>
</comment>
<dbReference type="PRINTS" id="PR00039">
    <property type="entry name" value="HTHLYSR"/>
</dbReference>
<dbReference type="InterPro" id="IPR036388">
    <property type="entry name" value="WH-like_DNA-bd_sf"/>
</dbReference>
<reference evidence="7" key="1">
    <citation type="journal article" date="2019" name="Int. J. Syst. Evol. Microbiol.">
        <title>The Global Catalogue of Microorganisms (GCM) 10K type strain sequencing project: providing services to taxonomists for standard genome sequencing and annotation.</title>
        <authorList>
            <consortium name="The Broad Institute Genomics Platform"/>
            <consortium name="The Broad Institute Genome Sequencing Center for Infectious Disease"/>
            <person name="Wu L."/>
            <person name="Ma J."/>
        </authorList>
    </citation>
    <scope>NUCLEOTIDE SEQUENCE [LARGE SCALE GENOMIC DNA]</scope>
    <source>
        <strain evidence="7">JCM 3369</strain>
    </source>
</reference>
<evidence type="ECO:0000259" key="5">
    <source>
        <dbReference type="PROSITE" id="PS50931"/>
    </source>
</evidence>
<name>A0ABW4JR05_9HYPH</name>
<keyword evidence="3" id="KW-0238">DNA-binding</keyword>
<dbReference type="InterPro" id="IPR036390">
    <property type="entry name" value="WH_DNA-bd_sf"/>
</dbReference>
<dbReference type="PANTHER" id="PTHR30126">
    <property type="entry name" value="HTH-TYPE TRANSCRIPTIONAL REGULATOR"/>
    <property type="match status" value="1"/>
</dbReference>
<keyword evidence="4" id="KW-0804">Transcription</keyword>
<dbReference type="PANTHER" id="PTHR30126:SF94">
    <property type="entry name" value="LYSR FAMILY TRANSCRIPTIONAL REGULATOR"/>
    <property type="match status" value="1"/>
</dbReference>
<evidence type="ECO:0000256" key="3">
    <source>
        <dbReference type="ARBA" id="ARBA00023125"/>
    </source>
</evidence>
<dbReference type="Pfam" id="PF00126">
    <property type="entry name" value="HTH_1"/>
    <property type="match status" value="1"/>
</dbReference>
<dbReference type="RefSeq" id="WP_149891935.1">
    <property type="nucleotide sequence ID" value="NZ_JBHUFA010000001.1"/>
</dbReference>
<keyword evidence="7" id="KW-1185">Reference proteome</keyword>
<protein>
    <submittedName>
        <fullName evidence="6">LysR family transcriptional regulator</fullName>
    </submittedName>
</protein>
<evidence type="ECO:0000256" key="1">
    <source>
        <dbReference type="ARBA" id="ARBA00009437"/>
    </source>
</evidence>
<evidence type="ECO:0000256" key="2">
    <source>
        <dbReference type="ARBA" id="ARBA00023015"/>
    </source>
</evidence>
<dbReference type="Gene3D" id="3.40.190.290">
    <property type="match status" value="1"/>
</dbReference>
<keyword evidence="2" id="KW-0805">Transcription regulation</keyword>
<dbReference type="Gene3D" id="1.10.10.10">
    <property type="entry name" value="Winged helix-like DNA-binding domain superfamily/Winged helix DNA-binding domain"/>
    <property type="match status" value="1"/>
</dbReference>
<evidence type="ECO:0000313" key="7">
    <source>
        <dbReference type="Proteomes" id="UP001597327"/>
    </source>
</evidence>
<dbReference type="EMBL" id="JBHUFA010000001">
    <property type="protein sequence ID" value="MFD1694187.1"/>
    <property type="molecule type" value="Genomic_DNA"/>
</dbReference>
<dbReference type="SUPFAM" id="SSF46785">
    <property type="entry name" value="Winged helix' DNA-binding domain"/>
    <property type="match status" value="1"/>
</dbReference>
<dbReference type="CDD" id="cd05466">
    <property type="entry name" value="PBP2_LTTR_substrate"/>
    <property type="match status" value="1"/>
</dbReference>
<organism evidence="6 7">
    <name type="scientific">Roseibium aestuarii</name>
    <dbReference type="NCBI Taxonomy" id="2600299"/>
    <lineage>
        <taxon>Bacteria</taxon>
        <taxon>Pseudomonadati</taxon>
        <taxon>Pseudomonadota</taxon>
        <taxon>Alphaproteobacteria</taxon>
        <taxon>Hyphomicrobiales</taxon>
        <taxon>Stappiaceae</taxon>
        <taxon>Roseibium</taxon>
    </lineage>
</organism>
<comment type="similarity">
    <text evidence="1">Belongs to the LysR transcriptional regulatory family.</text>
</comment>
<sequence length="296" mass="31977">MSPRGREKLSISQLQALEAVARTGSFTQAARQLGIAQPSVSNHVQALETRYKTRLFTKTGYTAEPTPALQRLLPRIRALLALAADLEADLSRRGALGAGELRIGYSTYQLAIPLISRFMTRYPELRIEARAAASQDLMDLLEEGDLDLAFVTAREAPTGYHAVPLAHTRIVVVVPASHEMAARQTLTWAELAALPLIQRETSSGTRRIFEAAARLQRITPKTILALGSWGSIATLILAGNGFGIAMAAEIEADPRFRGLLIEDPNLALSHFAVCAPDMTRVAAISAFLSSLEGAPL</sequence>
<proteinExistence type="inferred from homology"/>
<dbReference type="InterPro" id="IPR005119">
    <property type="entry name" value="LysR_subst-bd"/>
</dbReference>
<evidence type="ECO:0000256" key="4">
    <source>
        <dbReference type="ARBA" id="ARBA00023163"/>
    </source>
</evidence>
<dbReference type="SUPFAM" id="SSF53850">
    <property type="entry name" value="Periplasmic binding protein-like II"/>
    <property type="match status" value="1"/>
</dbReference>
<evidence type="ECO:0000313" key="6">
    <source>
        <dbReference type="EMBL" id="MFD1694187.1"/>
    </source>
</evidence>
<dbReference type="Proteomes" id="UP001597327">
    <property type="component" value="Unassembled WGS sequence"/>
</dbReference>
<gene>
    <name evidence="6" type="ORF">ACFSC7_01575</name>
</gene>
<feature type="domain" description="HTH lysR-type" evidence="5">
    <location>
        <begin position="9"/>
        <end position="66"/>
    </location>
</feature>
<dbReference type="PROSITE" id="PS50931">
    <property type="entry name" value="HTH_LYSR"/>
    <property type="match status" value="1"/>
</dbReference>